<evidence type="ECO:0000313" key="7">
    <source>
        <dbReference type="Proteomes" id="UP001321498"/>
    </source>
</evidence>
<reference evidence="7" key="1">
    <citation type="journal article" date="2019" name="Int. J. Syst. Evol. Microbiol.">
        <title>The Global Catalogue of Microorganisms (GCM) 10K type strain sequencing project: providing services to taxonomists for standard genome sequencing and annotation.</title>
        <authorList>
            <consortium name="The Broad Institute Genomics Platform"/>
            <consortium name="The Broad Institute Genome Sequencing Center for Infectious Disease"/>
            <person name="Wu L."/>
            <person name="Ma J."/>
        </authorList>
    </citation>
    <scope>NUCLEOTIDE SEQUENCE [LARGE SCALE GENOMIC DNA]</scope>
    <source>
        <strain evidence="7">NBRC 108725</strain>
    </source>
</reference>
<dbReference type="InterPro" id="IPR015883">
    <property type="entry name" value="Glyco_hydro_20_cat"/>
</dbReference>
<evidence type="ECO:0000259" key="5">
    <source>
        <dbReference type="Pfam" id="PF00728"/>
    </source>
</evidence>
<keyword evidence="7" id="KW-1185">Reference proteome</keyword>
<dbReference type="PRINTS" id="PR00738">
    <property type="entry name" value="GLHYDRLASE20"/>
</dbReference>
<dbReference type="InterPro" id="IPR025705">
    <property type="entry name" value="Beta_hexosaminidase_sua/sub"/>
</dbReference>
<dbReference type="PANTHER" id="PTHR22600">
    <property type="entry name" value="BETA-HEXOSAMINIDASE"/>
    <property type="match status" value="1"/>
</dbReference>
<comment type="catalytic activity">
    <reaction evidence="1">
        <text>Hydrolysis of terminal non-reducing N-acetyl-D-hexosamine residues in N-acetyl-beta-D-hexosaminides.</text>
        <dbReference type="EC" id="3.2.1.52"/>
    </reaction>
</comment>
<evidence type="ECO:0000313" key="6">
    <source>
        <dbReference type="EMBL" id="BDZ46777.1"/>
    </source>
</evidence>
<evidence type="ECO:0000256" key="4">
    <source>
        <dbReference type="ARBA" id="ARBA00022801"/>
    </source>
</evidence>
<proteinExistence type="inferred from homology"/>
<dbReference type="EC" id="3.2.1.52" evidence="3"/>
<accession>A0ABN6XP51</accession>
<dbReference type="EMBL" id="AP027731">
    <property type="protein sequence ID" value="BDZ46777.1"/>
    <property type="molecule type" value="Genomic_DNA"/>
</dbReference>
<evidence type="ECO:0000256" key="3">
    <source>
        <dbReference type="ARBA" id="ARBA00012663"/>
    </source>
</evidence>
<feature type="domain" description="Glycoside hydrolase family 20 catalytic" evidence="5">
    <location>
        <begin position="1"/>
        <end position="345"/>
    </location>
</feature>
<evidence type="ECO:0000256" key="2">
    <source>
        <dbReference type="ARBA" id="ARBA00006285"/>
    </source>
</evidence>
<dbReference type="RefSeq" id="WP_286276778.1">
    <property type="nucleotide sequence ID" value="NZ_AP027731.1"/>
</dbReference>
<protein>
    <recommendedName>
        <fullName evidence="3">beta-N-acetylhexosaminidase</fullName>
        <ecNumber evidence="3">3.2.1.52</ecNumber>
    </recommendedName>
</protein>
<dbReference type="Proteomes" id="UP001321498">
    <property type="component" value="Chromosome"/>
</dbReference>
<name>A0ABN6XP51_9MICO</name>
<sequence length="403" mass="45553">MLDVARHFFPVEFVLRMIDQLAAHKLNVLHLHLTDDQGWRIPIPGYPRLTEVGAWRPETIVGFDHEEDEYERDGEPHGGAYTRAELEDIVAYAAARHIDVLPEVDFPGHASAAIAAYPKLGNGGRSEVRTRWGISTHILNLEEATLRFVQAVFDEVTSIFPSAYVHGGGDEVPKREWRESAKVQRKRVELGIDNEEELQGWFTAQVDRMLREKQRRLVAWDEVVTGGAPRDTVVMAWRSTGYGVDAALRGYDVIMSPSEYLYLDHRQSTNPDEPVTFPASPLPLARVFEFEPVPEGLREAYGRPGCGRVLGGQVHLWSEYVPTVAHAEYMTFPRLCAFAEAVWRQPLAPGGTRSFPEFHRRLSHHATRLQAAGIRYRRFDTSSAFLELEQVPPERRLALAGPS</sequence>
<dbReference type="Pfam" id="PF00728">
    <property type="entry name" value="Glyco_hydro_20"/>
    <property type="match status" value="1"/>
</dbReference>
<dbReference type="InterPro" id="IPR017853">
    <property type="entry name" value="GH"/>
</dbReference>
<dbReference type="PANTHER" id="PTHR22600:SF57">
    <property type="entry name" value="BETA-N-ACETYLHEXOSAMINIDASE"/>
    <property type="match status" value="1"/>
</dbReference>
<keyword evidence="4" id="KW-0378">Hydrolase</keyword>
<dbReference type="Gene3D" id="3.20.20.80">
    <property type="entry name" value="Glycosidases"/>
    <property type="match status" value="1"/>
</dbReference>
<gene>
    <name evidence="6" type="ORF">GCM10025866_26860</name>
</gene>
<dbReference type="CDD" id="cd06563">
    <property type="entry name" value="GH20_chitobiase-like"/>
    <property type="match status" value="1"/>
</dbReference>
<organism evidence="6 7">
    <name type="scientific">Naasia aerilata</name>
    <dbReference type="NCBI Taxonomy" id="1162966"/>
    <lineage>
        <taxon>Bacteria</taxon>
        <taxon>Bacillati</taxon>
        <taxon>Actinomycetota</taxon>
        <taxon>Actinomycetes</taxon>
        <taxon>Micrococcales</taxon>
        <taxon>Microbacteriaceae</taxon>
        <taxon>Naasia</taxon>
    </lineage>
</organism>
<dbReference type="SUPFAM" id="SSF51445">
    <property type="entry name" value="(Trans)glycosidases"/>
    <property type="match status" value="1"/>
</dbReference>
<evidence type="ECO:0000256" key="1">
    <source>
        <dbReference type="ARBA" id="ARBA00001231"/>
    </source>
</evidence>
<comment type="similarity">
    <text evidence="2">Belongs to the glycosyl hydrolase 20 family.</text>
</comment>